<feature type="domain" description="DUF6378" evidence="1">
    <location>
        <begin position="5"/>
        <end position="91"/>
    </location>
</feature>
<dbReference type="InterPro" id="IPR045958">
    <property type="entry name" value="DUF6378"/>
</dbReference>
<sequence length="115" mass="12908">MNTTEILEKAKKLVSGDRHQKHGDKVVNHENIARLWSSYLQNKTQLNINLMPEDVANLMILLKVARSQAGEHNIDDYVDTCGYASIAGEIAQKRTEISSTLGENNAKKDRNTKSK</sequence>
<organism evidence="2 3">
    <name type="scientific">Pelagibacter phage HTVC041P</name>
    <dbReference type="NCBI Taxonomy" id="3072833"/>
    <lineage>
        <taxon>Viruses</taxon>
        <taxon>Duplodnaviria</taxon>
        <taxon>Heunggongvirae</taxon>
        <taxon>Uroviricota</taxon>
        <taxon>Caudoviricetes</taxon>
        <taxon>Autographivirales</taxon>
        <taxon>Autographivirales incertae sedis</taxon>
        <taxon>Aequorvirus</taxon>
        <taxon>Aequorvirus HTVC041P</taxon>
    </lineage>
</organism>
<reference evidence="2 3" key="1">
    <citation type="submission" date="2023-08" db="EMBL/GenBank/DDBJ databases">
        <authorList>
            <person name="Du S."/>
            <person name="Wu Z."/>
            <person name="Wu Y."/>
            <person name="Yang M."/>
            <person name="Shao J."/>
            <person name="Liu H."/>
            <person name="Zhao Y."/>
            <person name="Zhang Z."/>
        </authorList>
    </citation>
    <scope>NUCLEOTIDE SEQUENCE [LARGE SCALE GENOMIC DNA]</scope>
</reference>
<evidence type="ECO:0000313" key="3">
    <source>
        <dbReference type="Proteomes" id="UP001301519"/>
    </source>
</evidence>
<evidence type="ECO:0000313" key="2">
    <source>
        <dbReference type="EMBL" id="WOZ55753.1"/>
    </source>
</evidence>
<dbReference type="Pfam" id="PF19905">
    <property type="entry name" value="DUF6378"/>
    <property type="match status" value="1"/>
</dbReference>
<gene>
    <name evidence="2" type="ORF">HTVC041P_gp19</name>
</gene>
<name>A0AAX4G2Q1_9CAUD</name>
<keyword evidence="3" id="KW-1185">Reference proteome</keyword>
<proteinExistence type="predicted"/>
<dbReference type="EMBL" id="OR420753">
    <property type="protein sequence ID" value="WOZ55753.1"/>
    <property type="molecule type" value="Genomic_DNA"/>
</dbReference>
<accession>A0AAX4G2Q1</accession>
<dbReference type="Proteomes" id="UP001301519">
    <property type="component" value="Segment"/>
</dbReference>
<evidence type="ECO:0000259" key="1">
    <source>
        <dbReference type="Pfam" id="PF19905"/>
    </source>
</evidence>
<protein>
    <recommendedName>
        <fullName evidence="1">DUF6378 domain-containing protein</fullName>
    </recommendedName>
</protein>